<sequence length="462" mass="50546">MHPSGSLIKKFNCVAAACVFLSSQLSSHGFARADNPFVQTFYTADPAPLVYHDRVYAFLDHDNDGAKNFDMTEWRLFSTADMANWQDHGTVASLKTFTWSNLNAWAPQVIERNGKFYMYAPCRHKTGQMAIGVAVSNNVTGPFIDALGKPLVENGEIDPTVWIDDDGQAYLYWGNPDLWYVKLNADMITYSGTPVKTSLTVAGFGPRTKTSTTRTTGFEEAPWVYKRNGTYYMTYAANCCSEDIRYSTAPTITGPWTYRGVIMDTAGSSFTNHQAIIDFKGSSYFFYHNGALPGGSGYQRSACVERFVYNADGTIPNIKMTTAGPPQVGTLDPYVRQEAETAAWSYGVETEVCSEGGMDVTSIDNGDYVKVKGVAFRTGTQTFSARVAAAAEGGVIHVRLGSTTGTPGTYIATCNVPATGGSQTWQTVTCPVTKTLSGTPDLYFVFNGSGFSFNWWRFDMTA</sequence>
<dbReference type="InterPro" id="IPR005084">
    <property type="entry name" value="CBM6"/>
</dbReference>
<dbReference type="InterPro" id="IPR052176">
    <property type="entry name" value="Glycosyl_Hydrlase_43_Enz"/>
</dbReference>
<evidence type="ECO:0000256" key="2">
    <source>
        <dbReference type="ARBA" id="ARBA00022729"/>
    </source>
</evidence>
<feature type="site" description="Important for catalytic activity, responsible for pKa modulation of the active site Glu and correct orientation of both the proton donor and substrate" evidence="7">
    <location>
        <position position="158"/>
    </location>
</feature>
<keyword evidence="5 8" id="KW-0326">Glycosidase</keyword>
<accession>A0A1E1K5A6</accession>
<evidence type="ECO:0000256" key="7">
    <source>
        <dbReference type="PIRSR" id="PIRSR606710-2"/>
    </source>
</evidence>
<dbReference type="Pfam" id="PF04616">
    <property type="entry name" value="Glyco_hydro_43"/>
    <property type="match status" value="1"/>
</dbReference>
<feature type="active site" description="Proton acceptor" evidence="6">
    <location>
        <position position="45"/>
    </location>
</feature>
<comment type="similarity">
    <text evidence="1 8">Belongs to the glycosyl hydrolase 43 family.</text>
</comment>
<evidence type="ECO:0000256" key="3">
    <source>
        <dbReference type="ARBA" id="ARBA00022801"/>
    </source>
</evidence>
<keyword evidence="3 8" id="KW-0378">Hydrolase</keyword>
<gene>
    <name evidence="10" type="ORF">RAG0_03562</name>
</gene>
<dbReference type="SUPFAM" id="SSF75005">
    <property type="entry name" value="Arabinanase/levansucrase/invertase"/>
    <property type="match status" value="1"/>
</dbReference>
<dbReference type="PANTHER" id="PTHR43772">
    <property type="entry name" value="ENDO-1,4-BETA-XYLANASE"/>
    <property type="match status" value="1"/>
</dbReference>
<evidence type="ECO:0000256" key="8">
    <source>
        <dbReference type="RuleBase" id="RU361187"/>
    </source>
</evidence>
<dbReference type="InterPro" id="IPR006710">
    <property type="entry name" value="Glyco_hydro_43"/>
</dbReference>
<dbReference type="OrthoDB" id="5211809at2759"/>
<dbReference type="CDD" id="cd04084">
    <property type="entry name" value="CBM6_xylanase-like"/>
    <property type="match status" value="1"/>
</dbReference>
<dbReference type="PANTHER" id="PTHR43772:SF2">
    <property type="entry name" value="PUTATIVE (AFU_ORTHOLOGUE AFUA_2G04480)-RELATED"/>
    <property type="match status" value="1"/>
</dbReference>
<evidence type="ECO:0000256" key="1">
    <source>
        <dbReference type="ARBA" id="ARBA00009865"/>
    </source>
</evidence>
<feature type="active site" description="Proton donor" evidence="6">
    <location>
        <position position="220"/>
    </location>
</feature>
<dbReference type="CDD" id="cd18618">
    <property type="entry name" value="GH43_Xsa43E-like"/>
    <property type="match status" value="1"/>
</dbReference>
<dbReference type="SMART" id="SM00606">
    <property type="entry name" value="CBD_IV"/>
    <property type="match status" value="1"/>
</dbReference>
<reference evidence="11" key="1">
    <citation type="submission" date="2016-03" db="EMBL/GenBank/DDBJ databases">
        <authorList>
            <person name="Guldener U."/>
        </authorList>
    </citation>
    <scope>NUCLEOTIDE SEQUENCE [LARGE SCALE GENOMIC DNA]</scope>
    <source>
        <strain evidence="11">04CH-RAC-A.6.1</strain>
    </source>
</reference>
<dbReference type="SUPFAM" id="SSF49785">
    <property type="entry name" value="Galactose-binding domain-like"/>
    <property type="match status" value="1"/>
</dbReference>
<proteinExistence type="inferred from homology"/>
<dbReference type="Proteomes" id="UP000178912">
    <property type="component" value="Unassembled WGS sequence"/>
</dbReference>
<dbReference type="EMBL" id="FJUX01000015">
    <property type="protein sequence ID" value="CZS93161.1"/>
    <property type="molecule type" value="Genomic_DNA"/>
</dbReference>
<keyword evidence="10" id="KW-0858">Xylan degradation</keyword>
<dbReference type="Gene3D" id="2.60.120.260">
    <property type="entry name" value="Galactose-binding domain-like"/>
    <property type="match status" value="1"/>
</dbReference>
<keyword evidence="11" id="KW-1185">Reference proteome</keyword>
<dbReference type="Gene3D" id="2.115.10.20">
    <property type="entry name" value="Glycosyl hydrolase domain, family 43"/>
    <property type="match status" value="1"/>
</dbReference>
<dbReference type="GO" id="GO:0045493">
    <property type="term" value="P:xylan catabolic process"/>
    <property type="evidence" value="ECO:0007669"/>
    <property type="project" value="UniProtKB-KW"/>
</dbReference>
<evidence type="ECO:0000256" key="6">
    <source>
        <dbReference type="PIRSR" id="PIRSR606710-1"/>
    </source>
</evidence>
<dbReference type="InterPro" id="IPR006584">
    <property type="entry name" value="Cellulose-bd_IV"/>
</dbReference>
<feature type="domain" description="CBM6" evidence="9">
    <location>
        <begin position="335"/>
        <end position="459"/>
    </location>
</feature>
<evidence type="ECO:0000256" key="4">
    <source>
        <dbReference type="ARBA" id="ARBA00023277"/>
    </source>
</evidence>
<dbReference type="GO" id="GO:0030246">
    <property type="term" value="F:carbohydrate binding"/>
    <property type="evidence" value="ECO:0007669"/>
    <property type="project" value="InterPro"/>
</dbReference>
<evidence type="ECO:0000313" key="11">
    <source>
        <dbReference type="Proteomes" id="UP000178912"/>
    </source>
</evidence>
<dbReference type="InterPro" id="IPR023296">
    <property type="entry name" value="Glyco_hydro_beta-prop_sf"/>
</dbReference>
<dbReference type="InterPro" id="IPR008979">
    <property type="entry name" value="Galactose-bd-like_sf"/>
</dbReference>
<protein>
    <submittedName>
        <fullName evidence="10">Probable endo-1,4-beta-xylanase</fullName>
    </submittedName>
</protein>
<keyword evidence="2" id="KW-0732">Signal</keyword>
<dbReference type="Pfam" id="PF03422">
    <property type="entry name" value="CBM_6"/>
    <property type="match status" value="1"/>
</dbReference>
<dbReference type="PROSITE" id="PS51175">
    <property type="entry name" value="CBM6"/>
    <property type="match status" value="1"/>
</dbReference>
<dbReference type="GO" id="GO:0004553">
    <property type="term" value="F:hydrolase activity, hydrolyzing O-glycosyl compounds"/>
    <property type="evidence" value="ECO:0007669"/>
    <property type="project" value="InterPro"/>
</dbReference>
<evidence type="ECO:0000256" key="5">
    <source>
        <dbReference type="ARBA" id="ARBA00023295"/>
    </source>
</evidence>
<dbReference type="AlphaFoldDB" id="A0A1E1K5A6"/>
<keyword evidence="4" id="KW-0119">Carbohydrate metabolism</keyword>
<name>A0A1E1K5A6_9HELO</name>
<evidence type="ECO:0000313" key="10">
    <source>
        <dbReference type="EMBL" id="CZS93161.1"/>
    </source>
</evidence>
<organism evidence="10 11">
    <name type="scientific">Rhynchosporium agropyri</name>
    <dbReference type="NCBI Taxonomy" id="914238"/>
    <lineage>
        <taxon>Eukaryota</taxon>
        <taxon>Fungi</taxon>
        <taxon>Dikarya</taxon>
        <taxon>Ascomycota</taxon>
        <taxon>Pezizomycotina</taxon>
        <taxon>Leotiomycetes</taxon>
        <taxon>Helotiales</taxon>
        <taxon>Ploettnerulaceae</taxon>
        <taxon>Rhynchosporium</taxon>
    </lineage>
</organism>
<evidence type="ECO:0000259" key="9">
    <source>
        <dbReference type="PROSITE" id="PS51175"/>
    </source>
</evidence>
<keyword evidence="10" id="KW-0624">Polysaccharide degradation</keyword>